<feature type="binding site" evidence="4">
    <location>
        <position position="50"/>
    </location>
    <ligand>
        <name>substrate</name>
    </ligand>
</feature>
<accession>A0A387BSS8</accession>
<evidence type="ECO:0000256" key="5">
    <source>
        <dbReference type="RuleBase" id="RU361279"/>
    </source>
</evidence>
<dbReference type="OrthoDB" id="9801938at2"/>
<sequence>MENKVLIRKKMINLLNNFSIDEKKRQTDEILSVLMASKTWQNADKIALYMATSMEFDLSRLFEVTDKEILIPKCLPKRQMIFAKYDTEHLVHSNFGLMEPDSMDEVIPDLIVVPGLAWNEQGYRIGFGGGYYDRYLSRFEGSTVSVIYDFQKVDFTPEVHDIAVHEVFTAARKD</sequence>
<dbReference type="InterPro" id="IPR037171">
    <property type="entry name" value="NagB/RpiA_transferase-like"/>
</dbReference>
<dbReference type="GO" id="GO:0005524">
    <property type="term" value="F:ATP binding"/>
    <property type="evidence" value="ECO:0007669"/>
    <property type="project" value="UniProtKB-KW"/>
</dbReference>
<dbReference type="GO" id="GO:0009396">
    <property type="term" value="P:folic acid-containing compound biosynthetic process"/>
    <property type="evidence" value="ECO:0007669"/>
    <property type="project" value="TreeGrafter"/>
</dbReference>
<dbReference type="AlphaFoldDB" id="A0A387BSS8"/>
<keyword evidence="7" id="KW-1185">Reference proteome</keyword>
<evidence type="ECO:0000313" key="7">
    <source>
        <dbReference type="Proteomes" id="UP000269374"/>
    </source>
</evidence>
<dbReference type="PIRSF" id="PIRSF006806">
    <property type="entry name" value="FTHF_cligase"/>
    <property type="match status" value="1"/>
</dbReference>
<comment type="cofactor">
    <cofactor evidence="5">
        <name>Mg(2+)</name>
        <dbReference type="ChEBI" id="CHEBI:18420"/>
    </cofactor>
</comment>
<feature type="binding site" evidence="4">
    <location>
        <begin position="124"/>
        <end position="132"/>
    </location>
    <ligand>
        <name>ATP</name>
        <dbReference type="ChEBI" id="CHEBI:30616"/>
    </ligand>
</feature>
<evidence type="ECO:0000313" key="6">
    <source>
        <dbReference type="EMBL" id="AYG01521.1"/>
    </source>
</evidence>
<feature type="binding site" evidence="4">
    <location>
        <position position="55"/>
    </location>
    <ligand>
        <name>substrate</name>
    </ligand>
</feature>
<dbReference type="Pfam" id="PF01812">
    <property type="entry name" value="5-FTHF_cyc-lig"/>
    <property type="match status" value="1"/>
</dbReference>
<comment type="catalytic activity">
    <reaction evidence="5">
        <text>(6S)-5-formyl-5,6,7,8-tetrahydrofolate + ATP = (6R)-5,10-methenyltetrahydrofolate + ADP + phosphate</text>
        <dbReference type="Rhea" id="RHEA:10488"/>
        <dbReference type="ChEBI" id="CHEBI:30616"/>
        <dbReference type="ChEBI" id="CHEBI:43474"/>
        <dbReference type="ChEBI" id="CHEBI:57455"/>
        <dbReference type="ChEBI" id="CHEBI:57457"/>
        <dbReference type="ChEBI" id="CHEBI:456216"/>
        <dbReference type="EC" id="6.3.3.2"/>
    </reaction>
</comment>
<proteinExistence type="inferred from homology"/>
<organism evidence="6 7">
    <name type="scientific">Lactococcus allomyrinae</name>
    <dbReference type="NCBI Taxonomy" id="2419773"/>
    <lineage>
        <taxon>Bacteria</taxon>
        <taxon>Bacillati</taxon>
        <taxon>Bacillota</taxon>
        <taxon>Bacilli</taxon>
        <taxon>Lactobacillales</taxon>
        <taxon>Streptococcaceae</taxon>
        <taxon>Lactococcus</taxon>
    </lineage>
</organism>
<keyword evidence="6" id="KW-0436">Ligase</keyword>
<dbReference type="GO" id="GO:0046872">
    <property type="term" value="F:metal ion binding"/>
    <property type="evidence" value="ECO:0007669"/>
    <property type="project" value="UniProtKB-KW"/>
</dbReference>
<dbReference type="Gene3D" id="3.40.50.10420">
    <property type="entry name" value="NagB/RpiA/CoA transferase-like"/>
    <property type="match status" value="1"/>
</dbReference>
<keyword evidence="2 4" id="KW-0547">Nucleotide-binding</keyword>
<keyword evidence="5" id="KW-0479">Metal-binding</keyword>
<keyword evidence="3 4" id="KW-0067">ATP-binding</keyword>
<dbReference type="EC" id="6.3.3.2" evidence="5"/>
<feature type="binding site" evidence="4">
    <location>
        <begin position="4"/>
        <end position="8"/>
    </location>
    <ligand>
        <name>ATP</name>
        <dbReference type="ChEBI" id="CHEBI:30616"/>
    </ligand>
</feature>
<evidence type="ECO:0000256" key="2">
    <source>
        <dbReference type="ARBA" id="ARBA00022741"/>
    </source>
</evidence>
<dbReference type="InterPro" id="IPR024185">
    <property type="entry name" value="FTHF_cligase-like_sf"/>
</dbReference>
<keyword evidence="5" id="KW-0460">Magnesium</keyword>
<dbReference type="GO" id="GO:0035999">
    <property type="term" value="P:tetrahydrofolate interconversion"/>
    <property type="evidence" value="ECO:0007669"/>
    <property type="project" value="TreeGrafter"/>
</dbReference>
<comment type="similarity">
    <text evidence="1 5">Belongs to the 5-formyltetrahydrofolate cyclo-ligase family.</text>
</comment>
<dbReference type="NCBIfam" id="TIGR02727">
    <property type="entry name" value="MTHFS_bact"/>
    <property type="match status" value="1"/>
</dbReference>
<dbReference type="InterPro" id="IPR002698">
    <property type="entry name" value="FTHF_cligase"/>
</dbReference>
<evidence type="ECO:0000256" key="1">
    <source>
        <dbReference type="ARBA" id="ARBA00010638"/>
    </source>
</evidence>
<evidence type="ECO:0000256" key="4">
    <source>
        <dbReference type="PIRSR" id="PIRSR006806-1"/>
    </source>
</evidence>
<reference evidence="6 7" key="1">
    <citation type="submission" date="2018-09" db="EMBL/GenBank/DDBJ databases">
        <title>Genome sequencing of strain 1JSPR-7.</title>
        <authorList>
            <person name="Heo J."/>
            <person name="Kim S.-J."/>
            <person name="Kwon S.-W."/>
        </authorList>
    </citation>
    <scope>NUCLEOTIDE SEQUENCE [LARGE SCALE GENOMIC DNA]</scope>
    <source>
        <strain evidence="6 7">1JSPR-7</strain>
    </source>
</reference>
<dbReference type="KEGG" id="lact:D7I46_10875"/>
<dbReference type="Proteomes" id="UP000269374">
    <property type="component" value="Chromosome"/>
</dbReference>
<name>A0A387BSS8_9LACT</name>
<dbReference type="GO" id="GO:0030272">
    <property type="term" value="F:5-formyltetrahydrofolate cyclo-ligase activity"/>
    <property type="evidence" value="ECO:0007669"/>
    <property type="project" value="UniProtKB-EC"/>
</dbReference>
<dbReference type="PANTHER" id="PTHR23407:SF1">
    <property type="entry name" value="5-FORMYLTETRAHYDROFOLATE CYCLO-LIGASE"/>
    <property type="match status" value="1"/>
</dbReference>
<protein>
    <recommendedName>
        <fullName evidence="5">5-formyltetrahydrofolate cyclo-ligase</fullName>
        <ecNumber evidence="5">6.3.3.2</ecNumber>
    </recommendedName>
</protein>
<dbReference type="PANTHER" id="PTHR23407">
    <property type="entry name" value="ATPASE INHIBITOR/5-FORMYLTETRAHYDROFOLATE CYCLO-LIGASE"/>
    <property type="match status" value="1"/>
</dbReference>
<gene>
    <name evidence="6" type="ORF">D7I46_10875</name>
</gene>
<dbReference type="SUPFAM" id="SSF100950">
    <property type="entry name" value="NagB/RpiA/CoA transferase-like"/>
    <property type="match status" value="1"/>
</dbReference>
<evidence type="ECO:0000256" key="3">
    <source>
        <dbReference type="ARBA" id="ARBA00022840"/>
    </source>
</evidence>
<dbReference type="EMBL" id="CP032627">
    <property type="protein sequence ID" value="AYG01521.1"/>
    <property type="molecule type" value="Genomic_DNA"/>
</dbReference>